<sequence length="259" mass="29044">MASPRPIKGILKNKNSGTNVKSLPEEEPGENAEQAPVLSEDDAQKKSQKWDEMNILATYHPADKDYGLMKIDEPSTPYNRMVGEDEDEGALSDSEGHSGLAADDLASKLVAAEGSEPRFMKEEEEEEDEESSEEEEEELSPENQAKKTHFVMMRKMHYNEGMNIKLARQLIASELEEDEDADEEMADDTEEAKEETREETEEISVDPPQEADLWTRKTSPPRLCVRSGSDRRCALSFQSCAVKQTPASPLCTNKPPYSQ</sequence>
<dbReference type="PANTHER" id="PTHR12398:SF20">
    <property type="entry name" value="PROTEIN PHOSPHATASE 1 REGULATORY INHIBITOR SUBUNIT 2"/>
    <property type="match status" value="1"/>
</dbReference>
<dbReference type="GO" id="GO:0009966">
    <property type="term" value="P:regulation of signal transduction"/>
    <property type="evidence" value="ECO:0007669"/>
    <property type="project" value="InterPro"/>
</dbReference>
<dbReference type="OrthoDB" id="551302at2759"/>
<feature type="region of interest" description="Disordered" evidence="3">
    <location>
        <begin position="67"/>
        <end position="151"/>
    </location>
</feature>
<evidence type="ECO:0000256" key="1">
    <source>
        <dbReference type="ARBA" id="ARBA00005472"/>
    </source>
</evidence>
<evidence type="ECO:0000313" key="5">
    <source>
        <dbReference type="RefSeq" id="XP_010767232.1"/>
    </source>
</evidence>
<dbReference type="KEGG" id="ncc:104943492"/>
<dbReference type="Pfam" id="PF04979">
    <property type="entry name" value="IPP-2"/>
    <property type="match status" value="1"/>
</dbReference>
<feature type="compositionally biased region" description="Acidic residues" evidence="3">
    <location>
        <begin position="176"/>
        <end position="204"/>
    </location>
</feature>
<keyword evidence="2 5" id="KW-0650">Protein phosphatase inhibitor</keyword>
<dbReference type="CTD" id="5504"/>
<feature type="region of interest" description="Disordered" evidence="3">
    <location>
        <begin position="176"/>
        <end position="227"/>
    </location>
</feature>
<dbReference type="Gene3D" id="6.10.250.1050">
    <property type="match status" value="2"/>
</dbReference>
<dbReference type="Proteomes" id="UP000504611">
    <property type="component" value="Unplaced"/>
</dbReference>
<protein>
    <submittedName>
        <fullName evidence="5">Protein phosphatase inhibitor 2</fullName>
    </submittedName>
</protein>
<dbReference type="GO" id="GO:0004864">
    <property type="term" value="F:protein phosphatase inhibitor activity"/>
    <property type="evidence" value="ECO:0007669"/>
    <property type="project" value="UniProtKB-KW"/>
</dbReference>
<dbReference type="InterPro" id="IPR007062">
    <property type="entry name" value="PPI-2"/>
</dbReference>
<evidence type="ECO:0000256" key="3">
    <source>
        <dbReference type="SAM" id="MobiDB-lite"/>
    </source>
</evidence>
<evidence type="ECO:0000313" key="4">
    <source>
        <dbReference type="Proteomes" id="UP000504611"/>
    </source>
</evidence>
<gene>
    <name evidence="5" type="primary">ppp1r2</name>
</gene>
<comment type="similarity">
    <text evidence="1">Belongs to the protein phosphatase inhibitor 2 family.</text>
</comment>
<feature type="region of interest" description="Disordered" evidence="3">
    <location>
        <begin position="1"/>
        <end position="49"/>
    </location>
</feature>
<accession>A0A6I9MS42</accession>
<proteinExistence type="inferred from homology"/>
<organism evidence="4 5">
    <name type="scientific">Notothenia coriiceps</name>
    <name type="common">black rockcod</name>
    <dbReference type="NCBI Taxonomy" id="8208"/>
    <lineage>
        <taxon>Eukaryota</taxon>
        <taxon>Metazoa</taxon>
        <taxon>Chordata</taxon>
        <taxon>Craniata</taxon>
        <taxon>Vertebrata</taxon>
        <taxon>Euteleostomi</taxon>
        <taxon>Actinopterygii</taxon>
        <taxon>Neopterygii</taxon>
        <taxon>Teleostei</taxon>
        <taxon>Neoteleostei</taxon>
        <taxon>Acanthomorphata</taxon>
        <taxon>Eupercaria</taxon>
        <taxon>Perciformes</taxon>
        <taxon>Notothenioidei</taxon>
        <taxon>Nototheniidae</taxon>
        <taxon>Notothenia</taxon>
    </lineage>
</organism>
<evidence type="ECO:0000256" key="2">
    <source>
        <dbReference type="ARBA" id="ARBA00023272"/>
    </source>
</evidence>
<dbReference type="RefSeq" id="XP_010767232.1">
    <property type="nucleotide sequence ID" value="XM_010768930.1"/>
</dbReference>
<dbReference type="AlphaFoldDB" id="A0A6I9MS42"/>
<keyword evidence="4" id="KW-1185">Reference proteome</keyword>
<dbReference type="GeneID" id="104943492"/>
<dbReference type="PANTHER" id="PTHR12398">
    <property type="entry name" value="PROTEIN PHOSPHATASE INHIBITOR"/>
    <property type="match status" value="1"/>
</dbReference>
<name>A0A6I9MS42_9TELE</name>
<reference evidence="5" key="1">
    <citation type="submission" date="2025-08" db="UniProtKB">
        <authorList>
            <consortium name="RefSeq"/>
        </authorList>
    </citation>
    <scope>IDENTIFICATION</scope>
    <source>
        <tissue evidence="5">Muscle</tissue>
    </source>
</reference>
<feature type="compositionally biased region" description="Acidic residues" evidence="3">
    <location>
        <begin position="122"/>
        <end position="140"/>
    </location>
</feature>